<dbReference type="PANTHER" id="PTHR43104:SF4">
    <property type="entry name" value="L-2-HYDROXYGLUTARATE DEHYDROGENASE, MITOCHONDRIAL"/>
    <property type="match status" value="1"/>
</dbReference>
<dbReference type="Gene3D" id="3.30.9.10">
    <property type="entry name" value="D-Amino Acid Oxidase, subunit A, domain 2"/>
    <property type="match status" value="1"/>
</dbReference>
<dbReference type="InterPro" id="IPR006076">
    <property type="entry name" value="FAD-dep_OxRdtase"/>
</dbReference>
<dbReference type="Gene3D" id="3.50.50.60">
    <property type="entry name" value="FAD/NAD(P)-binding domain"/>
    <property type="match status" value="1"/>
</dbReference>
<gene>
    <name evidence="7" type="ORF">MJO52_03830</name>
</gene>
<evidence type="ECO:0000256" key="2">
    <source>
        <dbReference type="ARBA" id="ARBA00022630"/>
    </source>
</evidence>
<dbReference type="EMBL" id="CP092418">
    <property type="protein sequence ID" value="USD22271.1"/>
    <property type="molecule type" value="Genomic_DNA"/>
</dbReference>
<organism evidence="7 8">
    <name type="scientific">Microbulbifer variabilis</name>
    <dbReference type="NCBI Taxonomy" id="266805"/>
    <lineage>
        <taxon>Bacteria</taxon>
        <taxon>Pseudomonadati</taxon>
        <taxon>Pseudomonadota</taxon>
        <taxon>Gammaproteobacteria</taxon>
        <taxon>Cellvibrionales</taxon>
        <taxon>Microbulbiferaceae</taxon>
        <taxon>Microbulbifer</taxon>
    </lineage>
</organism>
<sequence>MEQVENIVIGAGAIGLASAYALAIRGQDVLVLEQHTNIGTEISARSSEVIHAGIYYPSRSLKAKACVAGKAKLYRFCREHAVPHKAIGKLILATSEAQLPQLKALKAQGDKNGAGNLQLLSAREAKAMEPQLQCHSAIYSPTTGIFDSHALLLALQGALEARGGQVVLDTAVKKLSRESDHYQLTMRDGYQLGTKNLIVAAGLHSHQLLCKINDKSIRQLVPNQFLAKGNYFSLDHKPPFSHLIYPLPEPGGLGTHLTLDLEGNARFGPDVEWVEKIDYTVDKKRGEKFYKSVRLYWPELPAESLKPDYAGIRPKLTAKGGPTEDFKVFHWGESQEPQLVAFFGIESPGLTSCLYLGEMAADCICR</sequence>
<evidence type="ECO:0000256" key="3">
    <source>
        <dbReference type="ARBA" id="ARBA00022827"/>
    </source>
</evidence>
<protein>
    <submittedName>
        <fullName evidence="7">NAD(P)/FAD-dependent oxidoreductase</fullName>
    </submittedName>
</protein>
<evidence type="ECO:0000259" key="6">
    <source>
        <dbReference type="Pfam" id="PF01266"/>
    </source>
</evidence>
<name>A0ABY4VD99_9GAMM</name>
<accession>A0ABY4VD99</accession>
<comment type="cofactor">
    <cofactor evidence="1">
        <name>FAD</name>
        <dbReference type="ChEBI" id="CHEBI:57692"/>
    </cofactor>
</comment>
<comment type="similarity">
    <text evidence="5">Belongs to the L2HGDH family.</text>
</comment>
<evidence type="ECO:0000256" key="5">
    <source>
        <dbReference type="ARBA" id="ARBA00037941"/>
    </source>
</evidence>
<dbReference type="SUPFAM" id="SSF51905">
    <property type="entry name" value="FAD/NAD(P)-binding domain"/>
    <property type="match status" value="1"/>
</dbReference>
<feature type="domain" description="FAD dependent oxidoreductase" evidence="6">
    <location>
        <begin position="7"/>
        <end position="362"/>
    </location>
</feature>
<evidence type="ECO:0000313" key="7">
    <source>
        <dbReference type="EMBL" id="USD22271.1"/>
    </source>
</evidence>
<evidence type="ECO:0000313" key="8">
    <source>
        <dbReference type="Proteomes" id="UP001055658"/>
    </source>
</evidence>
<proteinExistence type="inferred from homology"/>
<keyword evidence="8" id="KW-1185">Reference proteome</keyword>
<reference evidence="7" key="1">
    <citation type="submission" date="2022-02" db="EMBL/GenBank/DDBJ databases">
        <title>Coral-associated bacteria.</title>
        <authorList>
            <person name="Tang K."/>
            <person name="Wang X."/>
        </authorList>
    </citation>
    <scope>NUCLEOTIDE SEQUENCE</scope>
    <source>
        <strain evidence="7">SCSIO 43006</strain>
    </source>
</reference>
<dbReference type="Pfam" id="PF01266">
    <property type="entry name" value="DAO"/>
    <property type="match status" value="1"/>
</dbReference>
<keyword evidence="3" id="KW-0274">FAD</keyword>
<dbReference type="PANTHER" id="PTHR43104">
    <property type="entry name" value="L-2-HYDROXYGLUTARATE DEHYDROGENASE, MITOCHONDRIAL"/>
    <property type="match status" value="1"/>
</dbReference>
<dbReference type="InterPro" id="IPR036188">
    <property type="entry name" value="FAD/NAD-bd_sf"/>
</dbReference>
<keyword evidence="4" id="KW-0560">Oxidoreductase</keyword>
<dbReference type="Proteomes" id="UP001055658">
    <property type="component" value="Chromosome"/>
</dbReference>
<evidence type="ECO:0000256" key="1">
    <source>
        <dbReference type="ARBA" id="ARBA00001974"/>
    </source>
</evidence>
<keyword evidence="2" id="KW-0285">Flavoprotein</keyword>
<evidence type="ECO:0000256" key="4">
    <source>
        <dbReference type="ARBA" id="ARBA00023002"/>
    </source>
</evidence>
<dbReference type="RefSeq" id="WP_252084631.1">
    <property type="nucleotide sequence ID" value="NZ_CP092418.1"/>
</dbReference>